<dbReference type="EMBL" id="JACRTP010000004">
    <property type="protein sequence ID" value="MBC8629031.1"/>
    <property type="molecule type" value="Genomic_DNA"/>
</dbReference>
<accession>A0ABR7PCF5</accession>
<comment type="caution">
    <text evidence="2">The sequence shown here is derived from an EMBL/GenBank/DDBJ whole genome shotgun (WGS) entry which is preliminary data.</text>
</comment>
<keyword evidence="3" id="KW-1185">Reference proteome</keyword>
<feature type="signal peptide" evidence="1">
    <location>
        <begin position="1"/>
        <end position="22"/>
    </location>
</feature>
<evidence type="ECO:0008006" key="4">
    <source>
        <dbReference type="Google" id="ProtNLM"/>
    </source>
</evidence>
<proteinExistence type="predicted"/>
<dbReference type="RefSeq" id="WP_117457138.1">
    <property type="nucleotide sequence ID" value="NZ_JACRTP010000004.1"/>
</dbReference>
<evidence type="ECO:0000313" key="2">
    <source>
        <dbReference type="EMBL" id="MBC8629031.1"/>
    </source>
</evidence>
<dbReference type="PROSITE" id="PS51257">
    <property type="entry name" value="PROKAR_LIPOPROTEIN"/>
    <property type="match status" value="1"/>
</dbReference>
<reference evidence="2 3" key="1">
    <citation type="submission" date="2020-08" db="EMBL/GenBank/DDBJ databases">
        <title>Genome public.</title>
        <authorList>
            <person name="Liu C."/>
            <person name="Sun Q."/>
        </authorList>
    </citation>
    <scope>NUCLEOTIDE SEQUENCE [LARGE SCALE GENOMIC DNA]</scope>
    <source>
        <strain evidence="2 3">3_YM_SP_D4_24.mj</strain>
    </source>
</reference>
<organism evidence="2 3">
    <name type="scientific">Blautia stercoris</name>
    <dbReference type="NCBI Taxonomy" id="871664"/>
    <lineage>
        <taxon>Bacteria</taxon>
        <taxon>Bacillati</taxon>
        <taxon>Bacillota</taxon>
        <taxon>Clostridia</taxon>
        <taxon>Lachnospirales</taxon>
        <taxon>Lachnospiraceae</taxon>
        <taxon>Blautia</taxon>
    </lineage>
</organism>
<protein>
    <recommendedName>
        <fullName evidence="4">DUF5640 domain-containing protein</fullName>
    </recommendedName>
</protein>
<name>A0ABR7PCF5_9FIRM</name>
<gene>
    <name evidence="2" type="ORF">H8712_10495</name>
</gene>
<keyword evidence="1" id="KW-0732">Signal</keyword>
<sequence length="128" mass="14156">MKKRILTLAVLAMVFTSGCSSNSDMKALEGTWMGEEGGIVFYEPMEKNGFSGSATIIDDGDSKDGEYEIDDKAKRLNLSYSDGWGTPVTAMYTYDLSGKELELTLVKYKDVTGEYNVDDGDTQVFEKE</sequence>
<feature type="chain" id="PRO_5045400245" description="DUF5640 domain-containing protein" evidence="1">
    <location>
        <begin position="23"/>
        <end position="128"/>
    </location>
</feature>
<evidence type="ECO:0000256" key="1">
    <source>
        <dbReference type="SAM" id="SignalP"/>
    </source>
</evidence>
<evidence type="ECO:0000313" key="3">
    <source>
        <dbReference type="Proteomes" id="UP000661649"/>
    </source>
</evidence>
<dbReference type="Proteomes" id="UP000661649">
    <property type="component" value="Unassembled WGS sequence"/>
</dbReference>